<protein>
    <submittedName>
        <fullName evidence="1">Uncharacterized protein</fullName>
    </submittedName>
</protein>
<accession>A0ABQ8N8T8</accession>
<evidence type="ECO:0000313" key="2">
    <source>
        <dbReference type="Proteomes" id="UP001059893"/>
    </source>
</evidence>
<evidence type="ECO:0000313" key="1">
    <source>
        <dbReference type="EMBL" id="KAI6291835.1"/>
    </source>
</evidence>
<sequence length="906" mass="99465">MATSIGRLQAALSSVTSEVTVAAANINFDFTLVKCEAPAEYRSLEQQLTPARKAEAECGSLHVTARRLGALFEEICPVAPRLIGAFGKRASEITQKANQKSTPLPSAARSIFSDYIGVDICALWAAATSSKAALPLFLLACMLARIWDDAEATALWCEIVKDRRMDIASRLEAGEPVPYTAVSAAAQQDIPREQLAKWDASARAFLKTADDTWSMQQKQFNLIAHNIDVPVNRGNDQRPYHGIVATWTNAMKTLEKLICGQPHAVLDGSILLGISSWHIYPDMTVFGSGPGKHVMMRDSLVNSGGVISVGVKYSSPLGPGSQHGVFWSLSLGHYKFYGKPTNKVSRLNEDRSRLTFSELQVATIGALLSHWNIPVAMTEGALKCLLKIVSFLPYDAEDRSDVWIKILTDSLVMCLSESENTAALISLGRRRSVFISSEDRPGNRRANQATKYFGLTKPPYHLLDLMEDAAGFGSSYGGVTVATLGLDDREAWEIGPVEANNDDKLGLGVLRGSTKYRHLIGRLSSVAVFVIDDNGDDIRLPILEHEDITGCIDCGLISPKALKSALTGRNFKLEEKLDDEVILTFCNLGLASIIYKSLSLEGATISPRALSSPLNSIFRKNRSDAGTELPAHFYTLDKIFNRGTSWRIVTFFETGQTFMGVEGKEPPLGLAIGDSIFLPRKLLVDPSKSPNIEDFEVGRLLGSFGNSGLTILQNLDPNELMARELDACAWRVTLGKFSGEPRDDFTKTSLHLGFTGWQAPVFGEQSIGMHFPSANLLQVFVSVRDSGEWVADVDILGMLMHKDVIYLKSNQTCTHQGQRGKTGAASAVDSLPEGILSVETWDQILDLPEGWVVARAYGNWVSRLAIASVAALHCRLREKRVYICPQDKDWCWLCLEEEHRNAIFVY</sequence>
<organism evidence="1 2">
    <name type="scientific">Pyricularia grisea</name>
    <name type="common">Crabgrass-specific blast fungus</name>
    <name type="synonym">Magnaporthe grisea</name>
    <dbReference type="NCBI Taxonomy" id="148305"/>
    <lineage>
        <taxon>Eukaryota</taxon>
        <taxon>Fungi</taxon>
        <taxon>Dikarya</taxon>
        <taxon>Ascomycota</taxon>
        <taxon>Pezizomycotina</taxon>
        <taxon>Sordariomycetes</taxon>
        <taxon>Sordariomycetidae</taxon>
        <taxon>Magnaporthales</taxon>
        <taxon>Pyriculariaceae</taxon>
        <taxon>Pyricularia</taxon>
    </lineage>
</organism>
<keyword evidence="2" id="KW-1185">Reference proteome</keyword>
<comment type="caution">
    <text evidence="1">The sequence shown here is derived from an EMBL/GenBank/DDBJ whole genome shotgun (WGS) entry which is preliminary data.</text>
</comment>
<name>A0ABQ8N8T8_PYRGI</name>
<gene>
    <name evidence="1" type="ORF">MCOR33_010300</name>
</gene>
<reference evidence="1" key="1">
    <citation type="submission" date="2021-01" db="EMBL/GenBank/DDBJ databases">
        <title>Deciphering the adaptive evolutionary patterns associated with biogeogrpahic diversity in the finger millet blast pathogen Magnaporthe oryzae in Eastern Africa.</title>
        <authorList>
            <person name="Onyema G."/>
            <person name="Shittu T.A."/>
            <person name="Dodsworth S."/>
            <person name="Devilliers S."/>
            <person name="Muthumeenakshi S."/>
            <person name="Sreenivasaprasad S."/>
        </authorList>
    </citation>
    <scope>NUCLEOTIDE SEQUENCE</scope>
    <source>
        <strain evidence="1">D15/s37</strain>
    </source>
</reference>
<proteinExistence type="predicted"/>
<dbReference type="EMBL" id="JABSND010000332">
    <property type="protein sequence ID" value="KAI6291835.1"/>
    <property type="molecule type" value="Genomic_DNA"/>
</dbReference>
<dbReference type="Proteomes" id="UP001059893">
    <property type="component" value="Unassembled WGS sequence"/>
</dbReference>